<accession>A0A7W9W5X6</accession>
<evidence type="ECO:0000256" key="11">
    <source>
        <dbReference type="SAM" id="Phobius"/>
    </source>
</evidence>
<keyword evidence="3" id="KW-0813">Transport</keyword>
<evidence type="ECO:0000313" key="13">
    <source>
        <dbReference type="EMBL" id="MBB6048992.1"/>
    </source>
</evidence>
<dbReference type="SUPFAM" id="SSF143865">
    <property type="entry name" value="CorA soluble domain-like"/>
    <property type="match status" value="1"/>
</dbReference>
<evidence type="ECO:0000256" key="1">
    <source>
        <dbReference type="ARBA" id="ARBA00004651"/>
    </source>
</evidence>
<keyword evidence="8 11" id="KW-1133">Transmembrane helix</keyword>
<proteinExistence type="inferred from homology"/>
<dbReference type="PROSITE" id="PS50017">
    <property type="entry name" value="DEATH_DOMAIN"/>
    <property type="match status" value="1"/>
</dbReference>
<organism evidence="13 14">
    <name type="scientific">Armatimonas rosea</name>
    <dbReference type="NCBI Taxonomy" id="685828"/>
    <lineage>
        <taxon>Bacteria</taxon>
        <taxon>Bacillati</taxon>
        <taxon>Armatimonadota</taxon>
        <taxon>Armatimonadia</taxon>
        <taxon>Armatimonadales</taxon>
        <taxon>Armatimonadaceae</taxon>
        <taxon>Armatimonas</taxon>
    </lineage>
</organism>
<dbReference type="PANTHER" id="PTHR46494">
    <property type="entry name" value="CORA FAMILY METAL ION TRANSPORTER (EUROFUNG)"/>
    <property type="match status" value="1"/>
</dbReference>
<evidence type="ECO:0000259" key="12">
    <source>
        <dbReference type="PROSITE" id="PS50017"/>
    </source>
</evidence>
<reference evidence="13 14" key="1">
    <citation type="submission" date="2020-08" db="EMBL/GenBank/DDBJ databases">
        <title>Genomic Encyclopedia of Type Strains, Phase IV (KMG-IV): sequencing the most valuable type-strain genomes for metagenomic binning, comparative biology and taxonomic classification.</title>
        <authorList>
            <person name="Goeker M."/>
        </authorList>
    </citation>
    <scope>NUCLEOTIDE SEQUENCE [LARGE SCALE GENOMIC DNA]</scope>
    <source>
        <strain evidence="13 14">DSM 23562</strain>
    </source>
</reference>
<evidence type="ECO:0000256" key="5">
    <source>
        <dbReference type="ARBA" id="ARBA00022519"/>
    </source>
</evidence>
<dbReference type="GO" id="GO:0050897">
    <property type="term" value="F:cobalt ion binding"/>
    <property type="evidence" value="ECO:0007669"/>
    <property type="project" value="TreeGrafter"/>
</dbReference>
<dbReference type="InterPro" id="IPR045861">
    <property type="entry name" value="CorA_cytoplasmic_dom"/>
</dbReference>
<dbReference type="Pfam" id="PF01544">
    <property type="entry name" value="CorA"/>
    <property type="match status" value="1"/>
</dbReference>
<evidence type="ECO:0000256" key="8">
    <source>
        <dbReference type="ARBA" id="ARBA00022989"/>
    </source>
</evidence>
<gene>
    <name evidence="13" type="ORF">HNQ39_000754</name>
</gene>
<keyword evidence="6 11" id="KW-0812">Transmembrane</keyword>
<feature type="domain" description="Death" evidence="12">
    <location>
        <begin position="24"/>
        <end position="73"/>
    </location>
</feature>
<dbReference type="Proteomes" id="UP000520814">
    <property type="component" value="Unassembled WGS sequence"/>
</dbReference>
<evidence type="ECO:0000256" key="6">
    <source>
        <dbReference type="ARBA" id="ARBA00022692"/>
    </source>
</evidence>
<keyword evidence="9" id="KW-0406">Ion transport</keyword>
<evidence type="ECO:0000256" key="2">
    <source>
        <dbReference type="ARBA" id="ARBA00009765"/>
    </source>
</evidence>
<protein>
    <submittedName>
        <fullName evidence="13">Mg2+ and Co2+ transporter CorA</fullName>
    </submittedName>
</protein>
<dbReference type="GO" id="GO:0015087">
    <property type="term" value="F:cobalt ion transmembrane transporter activity"/>
    <property type="evidence" value="ECO:0007669"/>
    <property type="project" value="TreeGrafter"/>
</dbReference>
<dbReference type="SUPFAM" id="SSF144083">
    <property type="entry name" value="Magnesium transport protein CorA, transmembrane region"/>
    <property type="match status" value="1"/>
</dbReference>
<keyword evidence="5" id="KW-0997">Cell inner membrane</keyword>
<evidence type="ECO:0000256" key="9">
    <source>
        <dbReference type="ARBA" id="ARBA00023065"/>
    </source>
</evidence>
<comment type="caution">
    <text evidence="13">The sequence shown here is derived from an EMBL/GenBank/DDBJ whole genome shotgun (WGS) entry which is preliminary data.</text>
</comment>
<keyword evidence="14" id="KW-1185">Reference proteome</keyword>
<dbReference type="InterPro" id="IPR045863">
    <property type="entry name" value="CorA_TM1_TM2"/>
</dbReference>
<dbReference type="GO" id="GO:0015095">
    <property type="term" value="F:magnesium ion transmembrane transporter activity"/>
    <property type="evidence" value="ECO:0007669"/>
    <property type="project" value="TreeGrafter"/>
</dbReference>
<name>A0A7W9W5X6_ARMRO</name>
<feature type="transmembrane region" description="Helical" evidence="11">
    <location>
        <begin position="238"/>
        <end position="256"/>
    </location>
</feature>
<dbReference type="GO" id="GO:0007165">
    <property type="term" value="P:signal transduction"/>
    <property type="evidence" value="ECO:0007669"/>
    <property type="project" value="InterPro"/>
</dbReference>
<dbReference type="InterPro" id="IPR000488">
    <property type="entry name" value="Death_dom"/>
</dbReference>
<dbReference type="PANTHER" id="PTHR46494:SF3">
    <property type="entry name" value="ZINC TRANSPORT PROTEIN ZNTB"/>
    <property type="match status" value="1"/>
</dbReference>
<evidence type="ECO:0000256" key="4">
    <source>
        <dbReference type="ARBA" id="ARBA00022475"/>
    </source>
</evidence>
<evidence type="ECO:0000256" key="10">
    <source>
        <dbReference type="ARBA" id="ARBA00023136"/>
    </source>
</evidence>
<comment type="similarity">
    <text evidence="2">Belongs to the CorA metal ion transporter (MIT) (TC 1.A.35) family.</text>
</comment>
<keyword evidence="10 11" id="KW-0472">Membrane</keyword>
<dbReference type="AlphaFoldDB" id="A0A7W9W5X6"/>
<keyword evidence="4" id="KW-1003">Cell membrane</keyword>
<dbReference type="Gene3D" id="1.20.58.340">
    <property type="entry name" value="Magnesium transport protein CorA, transmembrane region"/>
    <property type="match status" value="2"/>
</dbReference>
<dbReference type="GO" id="GO:0005886">
    <property type="term" value="C:plasma membrane"/>
    <property type="evidence" value="ECO:0007669"/>
    <property type="project" value="UniProtKB-SubCell"/>
</dbReference>
<evidence type="ECO:0000256" key="7">
    <source>
        <dbReference type="ARBA" id="ARBA00022833"/>
    </source>
</evidence>
<evidence type="ECO:0000313" key="14">
    <source>
        <dbReference type="Proteomes" id="UP000520814"/>
    </source>
</evidence>
<evidence type="ECO:0000256" key="3">
    <source>
        <dbReference type="ARBA" id="ARBA00022448"/>
    </source>
</evidence>
<sequence>MNSPHCNTSIWRLPTGLQEIPLDDWEQEARQLGIPEATLERSRERDQRSRLVLCDSALLVTLRLWSGLTGTDADDLEDVTREWDLFIGADIVLLHTDPPLPVLPPSVQTPSQLLFTLLDECIDLCYPAMDRLDEQIDALELAAYDPLGMVDIGPALRLKKQLLLLRQTVAPLRDLVNQLLRLQHRVLDSQLTPQLQDIFDRCLRLTEQIDLHRDILSGVLEAIMAQTSNRLNQQMKRLTAIAALALPITAITGFFGMNIGHFEQAPSWSLWAAMGVMGLASGTALVYFRRRGYW</sequence>
<feature type="transmembrane region" description="Helical" evidence="11">
    <location>
        <begin position="268"/>
        <end position="288"/>
    </location>
</feature>
<dbReference type="RefSeq" id="WP_184192612.1">
    <property type="nucleotide sequence ID" value="NZ_JACHGW010000001.1"/>
</dbReference>
<dbReference type="InterPro" id="IPR002523">
    <property type="entry name" value="MgTranspt_CorA/ZnTranspt_ZntB"/>
</dbReference>
<dbReference type="GO" id="GO:0000287">
    <property type="term" value="F:magnesium ion binding"/>
    <property type="evidence" value="ECO:0007669"/>
    <property type="project" value="TreeGrafter"/>
</dbReference>
<comment type="subcellular location">
    <subcellularLocation>
        <location evidence="1">Cell membrane</location>
        <topology evidence="1">Multi-pass membrane protein</topology>
    </subcellularLocation>
</comment>
<keyword evidence="7" id="KW-0862">Zinc</keyword>
<dbReference type="EMBL" id="JACHGW010000001">
    <property type="protein sequence ID" value="MBB6048992.1"/>
    <property type="molecule type" value="Genomic_DNA"/>
</dbReference>